<reference evidence="2 3" key="1">
    <citation type="journal article" date="2012" name="J. Bacteriol.">
        <title>Genome sequences of type strains of seven species of the marine bacterium Pseudoalteromonas.</title>
        <authorList>
            <person name="Xie B.B."/>
            <person name="Shu Y.L."/>
            <person name="Qin Q.L."/>
            <person name="Rong J.C."/>
            <person name="Zhang X.Y."/>
            <person name="Chen X.L."/>
            <person name="Shi M."/>
            <person name="He H.L."/>
            <person name="Zhou B.C."/>
            <person name="Zhang Y.Z."/>
        </authorList>
    </citation>
    <scope>NUCLEOTIDE SEQUENCE [LARGE SCALE GENOMIC DNA]</scope>
    <source>
        <strain evidence="2 3">A 37-1-2</strain>
    </source>
</reference>
<dbReference type="KEGG" id="part:PARC_a3672"/>
<dbReference type="Proteomes" id="UP000016505">
    <property type="component" value="Chromosome I"/>
</dbReference>
<evidence type="ECO:0000313" key="3">
    <source>
        <dbReference type="Proteomes" id="UP000016505"/>
    </source>
</evidence>
<dbReference type="OrthoDB" id="9806213at2"/>
<dbReference type="AlphaFoldDB" id="A0A290S792"/>
<dbReference type="EMBL" id="CP011025">
    <property type="protein sequence ID" value="ATC88008.1"/>
    <property type="molecule type" value="Genomic_DNA"/>
</dbReference>
<organism evidence="2 3">
    <name type="scientific">Pseudoalteromonas arctica A 37-1-2</name>
    <dbReference type="NCBI Taxonomy" id="1117313"/>
    <lineage>
        <taxon>Bacteria</taxon>
        <taxon>Pseudomonadati</taxon>
        <taxon>Pseudomonadota</taxon>
        <taxon>Gammaproteobacteria</taxon>
        <taxon>Alteromonadales</taxon>
        <taxon>Pseudoalteromonadaceae</taxon>
        <taxon>Pseudoalteromonas</taxon>
    </lineage>
</organism>
<name>A0A290S792_9GAMM</name>
<proteinExistence type="predicted"/>
<dbReference type="RefSeq" id="WP_010554340.1">
    <property type="nucleotide sequence ID" value="NZ_CP011025.1"/>
</dbReference>
<protein>
    <recommendedName>
        <fullName evidence="1">Abortive phage infection protein C-terminal domain-containing protein</fullName>
    </recommendedName>
</protein>
<feature type="domain" description="Abortive phage infection protein C-terminal" evidence="1">
    <location>
        <begin position="272"/>
        <end position="528"/>
    </location>
</feature>
<gene>
    <name evidence="2" type="ORF">PARC_a3672</name>
</gene>
<evidence type="ECO:0000313" key="2">
    <source>
        <dbReference type="EMBL" id="ATC88008.1"/>
    </source>
</evidence>
<dbReference type="Pfam" id="PF10592">
    <property type="entry name" value="AIPR"/>
    <property type="match status" value="1"/>
</dbReference>
<evidence type="ECO:0000259" key="1">
    <source>
        <dbReference type="Pfam" id="PF10592"/>
    </source>
</evidence>
<accession>A0A290S792</accession>
<dbReference type="InterPro" id="IPR018891">
    <property type="entry name" value="AIPR_C"/>
</dbReference>
<sequence>MSLINDFKILQNRCIKYYELLAKEIPLDKPQESDSAKARFGFYLFMLENICNVKDVSEQIELITDLDFNRGLYGTGDDDWGVDAVYIDDDNKSINLFNFKYREKFHPTKSQAVNETILSAKFVNSITNEQTTGLSGKVKEKALEVIDCLNSSQIWEFKLYVVSNEVEPVAADHEHLGILRDAYGLEIIPIALPYISQMMSIRPTPINAKLVLDEDALMSYEEHQLSSSKSYITRLRSSEIVRVTCNDATFRDKYDIEDLSLLTNVKLDFGVLFDNVRGFVLRSKYNGNITTSLKEEPNKFFMYNNGITIVAKSIQVRSINGGKKFILELNDFQILNGGQTVRTIHNFNSEDTSIISDYLSKSEVLVRIFNTSNDEAIAVNKIAEYTNSQNAISSIDLKSLSSEQITLEQYLEDYGIIYSRKTGDIGKSDTKEYKHKIAMDKFGQILFATQGFPEKASNEKQHIFGKYYNQVFIDSFDITEAPDIIDKYFEVLSLYNLAKKNGITPLELKYYYTMYISKKRPQFDLKDIIGFLETVIDTYDAPSEMSIPRRMIQLKFKNYVDSKLDEIDD</sequence>